<evidence type="ECO:0000256" key="5">
    <source>
        <dbReference type="SAM" id="Coils"/>
    </source>
</evidence>
<name>A0A3N4IE48_ASCIM</name>
<dbReference type="SUPFAM" id="SSF159941">
    <property type="entry name" value="MM3350-like"/>
    <property type="match status" value="1"/>
</dbReference>
<keyword evidence="2 4" id="KW-0863">Zinc-finger</keyword>
<organism evidence="7 8">
    <name type="scientific">Ascobolus immersus RN42</name>
    <dbReference type="NCBI Taxonomy" id="1160509"/>
    <lineage>
        <taxon>Eukaryota</taxon>
        <taxon>Fungi</taxon>
        <taxon>Dikarya</taxon>
        <taxon>Ascomycota</taxon>
        <taxon>Pezizomycotina</taxon>
        <taxon>Pezizomycetes</taxon>
        <taxon>Pezizales</taxon>
        <taxon>Ascobolaceae</taxon>
        <taxon>Ascobolus</taxon>
    </lineage>
</organism>
<dbReference type="AlphaFoldDB" id="A0A3N4IE48"/>
<reference evidence="7 8" key="1">
    <citation type="journal article" date="2018" name="Nat. Ecol. Evol.">
        <title>Pezizomycetes genomes reveal the molecular basis of ectomycorrhizal truffle lifestyle.</title>
        <authorList>
            <person name="Murat C."/>
            <person name="Payen T."/>
            <person name="Noel B."/>
            <person name="Kuo A."/>
            <person name="Morin E."/>
            <person name="Chen J."/>
            <person name="Kohler A."/>
            <person name="Krizsan K."/>
            <person name="Balestrini R."/>
            <person name="Da Silva C."/>
            <person name="Montanini B."/>
            <person name="Hainaut M."/>
            <person name="Levati E."/>
            <person name="Barry K.W."/>
            <person name="Belfiori B."/>
            <person name="Cichocki N."/>
            <person name="Clum A."/>
            <person name="Dockter R.B."/>
            <person name="Fauchery L."/>
            <person name="Guy J."/>
            <person name="Iotti M."/>
            <person name="Le Tacon F."/>
            <person name="Lindquist E.A."/>
            <person name="Lipzen A."/>
            <person name="Malagnac F."/>
            <person name="Mello A."/>
            <person name="Molinier V."/>
            <person name="Miyauchi S."/>
            <person name="Poulain J."/>
            <person name="Riccioni C."/>
            <person name="Rubini A."/>
            <person name="Sitrit Y."/>
            <person name="Splivallo R."/>
            <person name="Traeger S."/>
            <person name="Wang M."/>
            <person name="Zifcakova L."/>
            <person name="Wipf D."/>
            <person name="Zambonelli A."/>
            <person name="Paolocci F."/>
            <person name="Nowrousian M."/>
            <person name="Ottonello S."/>
            <person name="Baldrian P."/>
            <person name="Spatafora J.W."/>
            <person name="Henrissat B."/>
            <person name="Nagy L.G."/>
            <person name="Aury J.M."/>
            <person name="Wincker P."/>
            <person name="Grigoriev I.V."/>
            <person name="Bonfante P."/>
            <person name="Martin F.M."/>
        </authorList>
    </citation>
    <scope>NUCLEOTIDE SEQUENCE [LARGE SCALE GENOMIC DNA]</scope>
    <source>
        <strain evidence="7 8">RN42</strain>
    </source>
</reference>
<evidence type="ECO:0000313" key="7">
    <source>
        <dbReference type="EMBL" id="RPA79984.1"/>
    </source>
</evidence>
<evidence type="ECO:0000256" key="3">
    <source>
        <dbReference type="ARBA" id="ARBA00022833"/>
    </source>
</evidence>
<dbReference type="Pfam" id="PF01753">
    <property type="entry name" value="zf-MYND"/>
    <property type="match status" value="1"/>
</dbReference>
<dbReference type="Pfam" id="PF07929">
    <property type="entry name" value="PRiA4_ORF3"/>
    <property type="match status" value="1"/>
</dbReference>
<feature type="domain" description="MYND-type" evidence="6">
    <location>
        <begin position="390"/>
        <end position="428"/>
    </location>
</feature>
<dbReference type="InterPro" id="IPR024047">
    <property type="entry name" value="MM3350-like_sf"/>
</dbReference>
<dbReference type="Proteomes" id="UP000275078">
    <property type="component" value="Unassembled WGS sequence"/>
</dbReference>
<feature type="coiled-coil region" evidence="5">
    <location>
        <begin position="53"/>
        <end position="80"/>
    </location>
</feature>
<dbReference type="PANTHER" id="PTHR41878:SF1">
    <property type="entry name" value="TNPR PROTEIN"/>
    <property type="match status" value="1"/>
</dbReference>
<dbReference type="EMBL" id="ML119693">
    <property type="protein sequence ID" value="RPA79984.1"/>
    <property type="molecule type" value="Genomic_DNA"/>
</dbReference>
<dbReference type="Gene3D" id="6.10.140.2220">
    <property type="match status" value="1"/>
</dbReference>
<dbReference type="InterPro" id="IPR002893">
    <property type="entry name" value="Znf_MYND"/>
</dbReference>
<dbReference type="SUPFAM" id="SSF144232">
    <property type="entry name" value="HIT/MYND zinc finger-like"/>
    <property type="match status" value="1"/>
</dbReference>
<gene>
    <name evidence="7" type="ORF">BJ508DRAFT_362879</name>
</gene>
<dbReference type="PANTHER" id="PTHR41878">
    <property type="entry name" value="LEXA REPRESSOR-RELATED"/>
    <property type="match status" value="1"/>
</dbReference>
<keyword evidence="3" id="KW-0862">Zinc</keyword>
<dbReference type="InterPro" id="IPR012912">
    <property type="entry name" value="Plasmid_pRiA4b_Orf3-like"/>
</dbReference>
<keyword evidence="5" id="KW-0175">Coiled coil</keyword>
<dbReference type="PROSITE" id="PS50865">
    <property type="entry name" value="ZF_MYND_2"/>
    <property type="match status" value="1"/>
</dbReference>
<evidence type="ECO:0000259" key="6">
    <source>
        <dbReference type="PROSITE" id="PS50865"/>
    </source>
</evidence>
<accession>A0A3N4IE48</accession>
<evidence type="ECO:0000256" key="2">
    <source>
        <dbReference type="ARBA" id="ARBA00022771"/>
    </source>
</evidence>
<keyword evidence="8" id="KW-1185">Reference proteome</keyword>
<evidence type="ECO:0000256" key="4">
    <source>
        <dbReference type="PROSITE-ProRule" id="PRU00134"/>
    </source>
</evidence>
<evidence type="ECO:0000313" key="8">
    <source>
        <dbReference type="Proteomes" id="UP000275078"/>
    </source>
</evidence>
<dbReference type="STRING" id="1160509.A0A3N4IE48"/>
<protein>
    <recommendedName>
        <fullName evidence="6">MYND-type domain-containing protein</fullName>
    </recommendedName>
</protein>
<evidence type="ECO:0000256" key="1">
    <source>
        <dbReference type="ARBA" id="ARBA00022723"/>
    </source>
</evidence>
<keyword evidence="1" id="KW-0479">Metal-binding</keyword>
<dbReference type="Gene3D" id="3.10.290.30">
    <property type="entry name" value="MM3350-like"/>
    <property type="match status" value="1"/>
</dbReference>
<proteinExistence type="predicted"/>
<sequence>MPPALDNTQNSVFQLDPKEFVPQLEPATNCIEEWGLLKSDYLSIDNDDCVKWIKSLAALREEKLRQNRELLRERQKHKAVLKICLEDLKNGKGKTFCHRIVKVSGSMTLAEFADKVIKPAMGWAKDYHAYTFINRADGTVFGPKEGKKYSDYGQLCLRGEHHLEAEKYTLGHVFTNGKVELGFNYDLNNFWRHRITVERILPIGEPNAKAELVFGFGACPPEDMNHPIKWQECYDALMEVPTNPLIQHLIHCSENYKELPEHLTGIRWTYDPHHFNLDEARDRVDKAFGFKPKPIPLWQQRHERMMQSVLRPEPLPVNSIFMMLDSMRFANEYAWEEERKEKQAADAFEKRMFEAGCLPDYLLHRHSTKDRQHGKEALARGYDSEEEHTCQSCDRHDEGLMRCGKCKSAWYCNRTCQKKDWKAHKKHCASLAQEYARIH</sequence>
<dbReference type="GO" id="GO:0008270">
    <property type="term" value="F:zinc ion binding"/>
    <property type="evidence" value="ECO:0007669"/>
    <property type="project" value="UniProtKB-KW"/>
</dbReference>
<dbReference type="OrthoDB" id="432970at2759"/>